<dbReference type="AlphaFoldDB" id="A0A7X0PEB9"/>
<comment type="cofactor">
    <cofactor evidence="1">
        <name>L-ascorbate</name>
        <dbReference type="ChEBI" id="CHEBI:38290"/>
    </cofactor>
</comment>
<comment type="caution">
    <text evidence="8">The sequence shown here is derived from an EMBL/GenBank/DDBJ whole genome shotgun (WGS) entry which is preliminary data.</text>
</comment>
<keyword evidence="4" id="KW-0223">Dioxygenase</keyword>
<protein>
    <submittedName>
        <fullName evidence="8">Prolyl 4-hydroxylase</fullName>
        <ecNumber evidence="8">1.14.11.2</ecNumber>
    </submittedName>
</protein>
<dbReference type="SMART" id="SM00702">
    <property type="entry name" value="P4Hc"/>
    <property type="match status" value="1"/>
</dbReference>
<sequence>MASSSEQSPSNATAAAARQAITPELRRWIIEQAEAGFAAPVVLQSMRDAGWNEDVAAEALEITLQDHLNALAEQQGQPPAVKVPEPLLDESPAEVDAGDRVVKVLLAIAKPRVVVFGNLLSDEECDALIAAAEPRMARSLTVATKTGGEEINADRTSDGMFFQRGENAVVQRIEERIARLLDWPIENGEGLQVLHYRPGAEYKPHYDYFDPGEPGTPTILKRGGQRVGTLVMYLNTPEKGGGTTFPDVHVEVGPQRGNAVFFSYERAHPSTKTLHGGAPVIAGEKWIATKWLREREFK</sequence>
<keyword evidence="3" id="KW-0847">Vitamin C</keyword>
<dbReference type="InterPro" id="IPR044862">
    <property type="entry name" value="Pro_4_hyd_alph_FE2OG_OXY"/>
</dbReference>
<dbReference type="GO" id="GO:0004656">
    <property type="term" value="F:procollagen-proline 4-dioxygenase activity"/>
    <property type="evidence" value="ECO:0007669"/>
    <property type="project" value="UniProtKB-EC"/>
</dbReference>
<accession>A0A7X0PEB9</accession>
<keyword evidence="5 8" id="KW-0560">Oxidoreductase</keyword>
<dbReference type="EC" id="1.14.11.2" evidence="8"/>
<evidence type="ECO:0000256" key="5">
    <source>
        <dbReference type="ARBA" id="ARBA00023002"/>
    </source>
</evidence>
<dbReference type="Pfam" id="PF13640">
    <property type="entry name" value="2OG-FeII_Oxy_3"/>
    <property type="match status" value="1"/>
</dbReference>
<evidence type="ECO:0000313" key="9">
    <source>
        <dbReference type="Proteomes" id="UP000575083"/>
    </source>
</evidence>
<evidence type="ECO:0000256" key="6">
    <source>
        <dbReference type="ARBA" id="ARBA00023004"/>
    </source>
</evidence>
<dbReference type="Gene3D" id="2.60.120.620">
    <property type="entry name" value="q2cbj1_9rhob like domain"/>
    <property type="match status" value="1"/>
</dbReference>
<dbReference type="InterPro" id="IPR045054">
    <property type="entry name" value="P4HA-like"/>
</dbReference>
<evidence type="ECO:0000256" key="2">
    <source>
        <dbReference type="ARBA" id="ARBA00022723"/>
    </source>
</evidence>
<gene>
    <name evidence="8" type="ORF">HNP48_002935</name>
</gene>
<dbReference type="PROSITE" id="PS51471">
    <property type="entry name" value="FE2OG_OXY"/>
    <property type="match status" value="1"/>
</dbReference>
<dbReference type="RefSeq" id="WP_184858069.1">
    <property type="nucleotide sequence ID" value="NZ_JACHLK010000005.1"/>
</dbReference>
<evidence type="ECO:0000259" key="7">
    <source>
        <dbReference type="PROSITE" id="PS51471"/>
    </source>
</evidence>
<keyword evidence="2" id="KW-0479">Metal-binding</keyword>
<name>A0A7X0PEB9_9BURK</name>
<keyword evidence="6" id="KW-0408">Iron</keyword>
<evidence type="ECO:0000256" key="3">
    <source>
        <dbReference type="ARBA" id="ARBA00022896"/>
    </source>
</evidence>
<evidence type="ECO:0000256" key="1">
    <source>
        <dbReference type="ARBA" id="ARBA00001961"/>
    </source>
</evidence>
<proteinExistence type="predicted"/>
<dbReference type="InterPro" id="IPR005123">
    <property type="entry name" value="Oxoglu/Fe-dep_dioxygenase_dom"/>
</dbReference>
<keyword evidence="9" id="KW-1185">Reference proteome</keyword>
<dbReference type="GO" id="GO:0031418">
    <property type="term" value="F:L-ascorbic acid binding"/>
    <property type="evidence" value="ECO:0007669"/>
    <property type="project" value="UniProtKB-KW"/>
</dbReference>
<organism evidence="8 9">
    <name type="scientific">Acidovorax soli</name>
    <dbReference type="NCBI Taxonomy" id="592050"/>
    <lineage>
        <taxon>Bacteria</taxon>
        <taxon>Pseudomonadati</taxon>
        <taxon>Pseudomonadota</taxon>
        <taxon>Betaproteobacteria</taxon>
        <taxon>Burkholderiales</taxon>
        <taxon>Comamonadaceae</taxon>
        <taxon>Acidovorax</taxon>
    </lineage>
</organism>
<evidence type="ECO:0000313" key="8">
    <source>
        <dbReference type="EMBL" id="MBB6560261.1"/>
    </source>
</evidence>
<dbReference type="PANTHER" id="PTHR10869:SF246">
    <property type="entry name" value="TRANSMEMBRANE PROLYL 4-HYDROXYLASE"/>
    <property type="match status" value="1"/>
</dbReference>
<evidence type="ECO:0000256" key="4">
    <source>
        <dbReference type="ARBA" id="ARBA00022964"/>
    </source>
</evidence>
<feature type="domain" description="Fe2OG dioxygenase" evidence="7">
    <location>
        <begin position="187"/>
        <end position="294"/>
    </location>
</feature>
<dbReference type="PANTHER" id="PTHR10869">
    <property type="entry name" value="PROLYL 4-HYDROXYLASE ALPHA SUBUNIT"/>
    <property type="match status" value="1"/>
</dbReference>
<dbReference type="GO" id="GO:0005506">
    <property type="term" value="F:iron ion binding"/>
    <property type="evidence" value="ECO:0007669"/>
    <property type="project" value="InterPro"/>
</dbReference>
<reference evidence="8 9" key="1">
    <citation type="submission" date="2020-08" db="EMBL/GenBank/DDBJ databases">
        <title>Functional genomics of gut bacteria from endangered species of beetles.</title>
        <authorList>
            <person name="Carlos-Shanley C."/>
        </authorList>
    </citation>
    <scope>NUCLEOTIDE SEQUENCE [LARGE SCALE GENOMIC DNA]</scope>
    <source>
        <strain evidence="8 9">S00198</strain>
    </source>
</reference>
<dbReference type="Proteomes" id="UP000575083">
    <property type="component" value="Unassembled WGS sequence"/>
</dbReference>
<dbReference type="InterPro" id="IPR006620">
    <property type="entry name" value="Pro_4_hyd_alph"/>
</dbReference>
<dbReference type="EMBL" id="JACHLK010000005">
    <property type="protein sequence ID" value="MBB6560261.1"/>
    <property type="molecule type" value="Genomic_DNA"/>
</dbReference>